<dbReference type="PANTHER" id="PTHR47640:SF11">
    <property type="entry name" value="RNA-BINDING PROTEIN 42"/>
    <property type="match status" value="1"/>
</dbReference>
<gene>
    <name evidence="5" type="primary">NAM8</name>
    <name evidence="5" type="ORF">AWJ20_1746</name>
</gene>
<reference evidence="5 6" key="1">
    <citation type="submission" date="2016-02" db="EMBL/GenBank/DDBJ databases">
        <title>Complete genome sequence and transcriptome regulation of the pentose utilising yeast Sugiyamaella lignohabitans.</title>
        <authorList>
            <person name="Bellasio M."/>
            <person name="Peymann A."/>
            <person name="Valli M."/>
            <person name="Sipitzky M."/>
            <person name="Graf A."/>
            <person name="Sauer M."/>
            <person name="Marx H."/>
            <person name="Mattanovich D."/>
        </authorList>
    </citation>
    <scope>NUCLEOTIDE SEQUENCE [LARGE SCALE GENOMIC DNA]</scope>
    <source>
        <strain evidence="5 6">CBS 10342</strain>
    </source>
</reference>
<dbReference type="GO" id="GO:0003729">
    <property type="term" value="F:mRNA binding"/>
    <property type="evidence" value="ECO:0007669"/>
    <property type="project" value="InterPro"/>
</dbReference>
<keyword evidence="6" id="KW-1185">Reference proteome</keyword>
<organism evidence="5 6">
    <name type="scientific">Sugiyamaella lignohabitans</name>
    <dbReference type="NCBI Taxonomy" id="796027"/>
    <lineage>
        <taxon>Eukaryota</taxon>
        <taxon>Fungi</taxon>
        <taxon>Dikarya</taxon>
        <taxon>Ascomycota</taxon>
        <taxon>Saccharomycotina</taxon>
        <taxon>Dipodascomycetes</taxon>
        <taxon>Dipodascales</taxon>
        <taxon>Trichomonascaceae</taxon>
        <taxon>Sugiyamaella</taxon>
    </lineage>
</organism>
<dbReference type="OrthoDB" id="1749473at2759"/>
<proteinExistence type="predicted"/>
<dbReference type="PANTHER" id="PTHR47640">
    <property type="entry name" value="TRNA SELENOCYSTEINE 1-ASSOCIATED PROTEIN 1-RELATED-RELATED"/>
    <property type="match status" value="1"/>
</dbReference>
<dbReference type="SUPFAM" id="SSF54928">
    <property type="entry name" value="RNA-binding domain, RBD"/>
    <property type="match status" value="1"/>
</dbReference>
<evidence type="ECO:0000313" key="6">
    <source>
        <dbReference type="Proteomes" id="UP000189580"/>
    </source>
</evidence>
<protein>
    <submittedName>
        <fullName evidence="5">Nam8p</fullName>
    </submittedName>
</protein>
<dbReference type="EMBL" id="CP014501">
    <property type="protein sequence ID" value="ANB13455.1"/>
    <property type="molecule type" value="Genomic_DNA"/>
</dbReference>
<feature type="region of interest" description="Disordered" evidence="3">
    <location>
        <begin position="75"/>
        <end position="98"/>
    </location>
</feature>
<dbReference type="Proteomes" id="UP000189580">
    <property type="component" value="Chromosome a"/>
</dbReference>
<accession>A0A167DYW2</accession>
<sequence length="210" mass="23667">MSRAAENFKLKLQQKKSRRPPPPRQLSVTPPPSALKGPELQLPGTGPLTDEEFQRAAALQQSVYAIRQDNSRQLISQTSQPAANESAKSRVTVKRTGGGKTWEDSSLLEWDPTHFRLFVGNLSPGVTDSNLIQGFKKYPTMSKCKVVMDHRTGKNKGYGFVAFKDADDYFRAFKEMNGKYIGLRPIQLRRANTELQPTKVKARSKPYDRK</sequence>
<dbReference type="Gene3D" id="3.30.70.330">
    <property type="match status" value="1"/>
</dbReference>
<feature type="domain" description="RRM" evidence="4">
    <location>
        <begin position="115"/>
        <end position="193"/>
    </location>
</feature>
<feature type="compositionally biased region" description="Basic residues" evidence="3">
    <location>
        <begin position="12"/>
        <end position="21"/>
    </location>
</feature>
<dbReference type="PROSITE" id="PS50102">
    <property type="entry name" value="RRM"/>
    <property type="match status" value="1"/>
</dbReference>
<dbReference type="AlphaFoldDB" id="A0A167DYW2"/>
<evidence type="ECO:0000313" key="5">
    <source>
        <dbReference type="EMBL" id="ANB13455.1"/>
    </source>
</evidence>
<keyword evidence="1 2" id="KW-0694">RNA-binding</keyword>
<evidence type="ECO:0000256" key="2">
    <source>
        <dbReference type="PROSITE-ProRule" id="PRU00176"/>
    </source>
</evidence>
<dbReference type="InterPro" id="IPR003954">
    <property type="entry name" value="RRM_euk-type"/>
</dbReference>
<dbReference type="SMART" id="SM00361">
    <property type="entry name" value="RRM_1"/>
    <property type="match status" value="1"/>
</dbReference>
<dbReference type="KEGG" id="slb:AWJ20_1746"/>
<dbReference type="SMART" id="SM00360">
    <property type="entry name" value="RRM"/>
    <property type="match status" value="1"/>
</dbReference>
<dbReference type="Pfam" id="PF00076">
    <property type="entry name" value="RRM_1"/>
    <property type="match status" value="1"/>
</dbReference>
<feature type="compositionally biased region" description="Pro residues" evidence="3">
    <location>
        <begin position="22"/>
        <end position="33"/>
    </location>
</feature>
<dbReference type="InterPro" id="IPR000504">
    <property type="entry name" value="RRM_dom"/>
</dbReference>
<evidence type="ECO:0000256" key="1">
    <source>
        <dbReference type="ARBA" id="ARBA00022884"/>
    </source>
</evidence>
<dbReference type="RefSeq" id="XP_018735932.1">
    <property type="nucleotide sequence ID" value="XM_018878650.1"/>
</dbReference>
<feature type="region of interest" description="Disordered" evidence="3">
    <location>
        <begin position="1"/>
        <end position="49"/>
    </location>
</feature>
<name>A0A167DYW2_9ASCO</name>
<dbReference type="InterPro" id="IPR012677">
    <property type="entry name" value="Nucleotide-bd_a/b_plait_sf"/>
</dbReference>
<dbReference type="InterPro" id="IPR050825">
    <property type="entry name" value="RBM42_RBP45_47-like"/>
</dbReference>
<dbReference type="GeneID" id="30033582"/>
<evidence type="ECO:0000259" key="4">
    <source>
        <dbReference type="PROSITE" id="PS50102"/>
    </source>
</evidence>
<dbReference type="InterPro" id="IPR035979">
    <property type="entry name" value="RBD_domain_sf"/>
</dbReference>
<evidence type="ECO:0000256" key="3">
    <source>
        <dbReference type="SAM" id="MobiDB-lite"/>
    </source>
</evidence>